<name>A0A836KA43_9TRYP</name>
<dbReference type="RefSeq" id="XP_067174494.1">
    <property type="nucleotide sequence ID" value="XM_067318389.1"/>
</dbReference>
<protein>
    <submittedName>
        <fullName evidence="1">Uncharacterized protein</fullName>
    </submittedName>
</protein>
<reference evidence="1 2" key="1">
    <citation type="submission" date="2021-03" db="EMBL/GenBank/DDBJ databases">
        <title>Leishmania (Mundinia) martiniquensis Genome sequencing and assembly.</title>
        <authorList>
            <person name="Almutairi H."/>
            <person name="Gatherer D."/>
        </authorList>
    </citation>
    <scope>NUCLEOTIDE SEQUENCE [LARGE SCALE GENOMIC DNA]</scope>
    <source>
        <strain evidence="1">LSCM1</strain>
    </source>
</reference>
<accession>A0A836KA43</accession>
<keyword evidence="2" id="KW-1185">Reference proteome</keyword>
<gene>
    <name evidence="1" type="ORF">LSCM1_00748</name>
</gene>
<comment type="caution">
    <text evidence="1">The sequence shown here is derived from an EMBL/GenBank/DDBJ whole genome shotgun (WGS) entry which is preliminary data.</text>
</comment>
<dbReference type="EMBL" id="JAFEUZ010000036">
    <property type="protein sequence ID" value="KAG5464557.1"/>
    <property type="molecule type" value="Genomic_DNA"/>
</dbReference>
<dbReference type="OrthoDB" id="256973at2759"/>
<evidence type="ECO:0000313" key="1">
    <source>
        <dbReference type="EMBL" id="KAG5464557.1"/>
    </source>
</evidence>
<dbReference type="GeneID" id="92510901"/>
<dbReference type="KEGG" id="lmat:92510901"/>
<sequence>MDAATLLKRIRDVEKANRQCVDEAAQELKAAVLLFNNQVRLLGGSPSWLVAPQTEPDEYYASLETREQSFLALREDEVAAMHPEQVSRHVPRLCNCLRTEECFKAAAKVHDVVKWHGVQLVGSRELRLTWRRIRASLENLMECGAAAEERKIVGSTLQMIDALM</sequence>
<dbReference type="Proteomes" id="UP000673552">
    <property type="component" value="Chromosome 36"/>
</dbReference>
<evidence type="ECO:0000313" key="2">
    <source>
        <dbReference type="Proteomes" id="UP000673552"/>
    </source>
</evidence>
<organism evidence="1 2">
    <name type="scientific">Leishmania martiniquensis</name>
    <dbReference type="NCBI Taxonomy" id="1580590"/>
    <lineage>
        <taxon>Eukaryota</taxon>
        <taxon>Discoba</taxon>
        <taxon>Euglenozoa</taxon>
        <taxon>Kinetoplastea</taxon>
        <taxon>Metakinetoplastina</taxon>
        <taxon>Trypanosomatida</taxon>
        <taxon>Trypanosomatidae</taxon>
        <taxon>Leishmaniinae</taxon>
        <taxon>Leishmania</taxon>
    </lineage>
</organism>
<proteinExistence type="predicted"/>
<dbReference type="AlphaFoldDB" id="A0A836KA43"/>